<name>X1BWX2_9ZZZZ</name>
<comment type="caution">
    <text evidence="1">The sequence shown here is derived from an EMBL/GenBank/DDBJ whole genome shotgun (WGS) entry which is preliminary data.</text>
</comment>
<gene>
    <name evidence="1" type="ORF">S01H4_30946</name>
</gene>
<reference evidence="1" key="1">
    <citation type="journal article" date="2014" name="Front. Microbiol.">
        <title>High frequency of phylogenetically diverse reductive dehalogenase-homologous genes in deep subseafloor sedimentary metagenomes.</title>
        <authorList>
            <person name="Kawai M."/>
            <person name="Futagami T."/>
            <person name="Toyoda A."/>
            <person name="Takaki Y."/>
            <person name="Nishi S."/>
            <person name="Hori S."/>
            <person name="Arai W."/>
            <person name="Tsubouchi T."/>
            <person name="Morono Y."/>
            <person name="Uchiyama I."/>
            <person name="Ito T."/>
            <person name="Fujiyama A."/>
            <person name="Inagaki F."/>
            <person name="Takami H."/>
        </authorList>
    </citation>
    <scope>NUCLEOTIDE SEQUENCE</scope>
    <source>
        <strain evidence="1">Expedition CK06-06</strain>
    </source>
</reference>
<accession>X1BWX2</accession>
<sequence>MSNDIRVLFFQIKKPLSKIAKGLEIDKLPLLERFGTFCWGEITEELQNTYKLKELINLPVSVLNNI</sequence>
<dbReference type="EMBL" id="BART01016018">
    <property type="protein sequence ID" value="GAG76666.1"/>
    <property type="molecule type" value="Genomic_DNA"/>
</dbReference>
<feature type="non-terminal residue" evidence="1">
    <location>
        <position position="66"/>
    </location>
</feature>
<protein>
    <submittedName>
        <fullName evidence="1">Uncharacterized protein</fullName>
    </submittedName>
</protein>
<dbReference type="AlphaFoldDB" id="X1BWX2"/>
<organism evidence="1">
    <name type="scientific">marine sediment metagenome</name>
    <dbReference type="NCBI Taxonomy" id="412755"/>
    <lineage>
        <taxon>unclassified sequences</taxon>
        <taxon>metagenomes</taxon>
        <taxon>ecological metagenomes</taxon>
    </lineage>
</organism>
<proteinExistence type="predicted"/>
<evidence type="ECO:0000313" key="1">
    <source>
        <dbReference type="EMBL" id="GAG76666.1"/>
    </source>
</evidence>